<reference evidence="2" key="1">
    <citation type="submission" date="2023-10" db="EMBL/GenBank/DDBJ databases">
        <title>Genome assembly of Pristionchus species.</title>
        <authorList>
            <person name="Yoshida K."/>
            <person name="Sommer R.J."/>
        </authorList>
    </citation>
    <scope>NUCLEOTIDE SEQUENCE</scope>
    <source>
        <strain evidence="2">RS0144</strain>
    </source>
</reference>
<dbReference type="EMBL" id="BTSX01000003">
    <property type="protein sequence ID" value="GMS91106.1"/>
    <property type="molecule type" value="Genomic_DNA"/>
</dbReference>
<feature type="compositionally biased region" description="Polar residues" evidence="1">
    <location>
        <begin position="1"/>
        <end position="29"/>
    </location>
</feature>
<feature type="region of interest" description="Disordered" evidence="1">
    <location>
        <begin position="1"/>
        <end position="44"/>
    </location>
</feature>
<dbReference type="PANTHER" id="PTHR31751:SF42">
    <property type="entry name" value="PROTEIN CBG10204"/>
    <property type="match status" value="1"/>
</dbReference>
<accession>A0AAV5T6C3</accession>
<dbReference type="PANTHER" id="PTHR31751">
    <property type="entry name" value="SI:CH211-108C17.2-RELATED-RELATED"/>
    <property type="match status" value="1"/>
</dbReference>
<dbReference type="Proteomes" id="UP001432027">
    <property type="component" value="Unassembled WGS sequence"/>
</dbReference>
<evidence type="ECO:0000256" key="1">
    <source>
        <dbReference type="SAM" id="MobiDB-lite"/>
    </source>
</evidence>
<keyword evidence="3" id="KW-1185">Reference proteome</keyword>
<sequence length="299" mass="34156">RLDSLVSTVPTLGRTDSSFRPFQTSQPTSDQEEEDEEEEEDSVHSEFFITSKAKLETLFRRCQECGAPIDPISMEWRQVASALSVIYQCTGCREHFRWDTQCKKGRGKSQVFELNQSIPVAAFVTGTPIPRLSDLCKMLCLGLPSERSMRDSIRYYACPSIDRVYCRWEREARDLSKDATPEGGMVVALDGQYDSPGYCASKCKVTAFDSSLLQANFTIRTRVNDSNAMVDKRVRENANLSGVNRVADGNNKRASTRVLKSERKNERYLFLNPIVHIEALRDFWHVQKTLRKLWWAVSE</sequence>
<feature type="compositionally biased region" description="Acidic residues" evidence="1">
    <location>
        <begin position="30"/>
        <end position="41"/>
    </location>
</feature>
<name>A0AAV5T6C3_9BILA</name>
<protein>
    <submittedName>
        <fullName evidence="2">Uncharacterized protein</fullName>
    </submittedName>
</protein>
<organism evidence="2 3">
    <name type="scientific">Pristionchus entomophagus</name>
    <dbReference type="NCBI Taxonomy" id="358040"/>
    <lineage>
        <taxon>Eukaryota</taxon>
        <taxon>Metazoa</taxon>
        <taxon>Ecdysozoa</taxon>
        <taxon>Nematoda</taxon>
        <taxon>Chromadorea</taxon>
        <taxon>Rhabditida</taxon>
        <taxon>Rhabditina</taxon>
        <taxon>Diplogasteromorpha</taxon>
        <taxon>Diplogasteroidea</taxon>
        <taxon>Neodiplogasteridae</taxon>
        <taxon>Pristionchus</taxon>
    </lineage>
</organism>
<feature type="non-terminal residue" evidence="2">
    <location>
        <position position="1"/>
    </location>
</feature>
<evidence type="ECO:0000313" key="2">
    <source>
        <dbReference type="EMBL" id="GMS91106.1"/>
    </source>
</evidence>
<evidence type="ECO:0000313" key="3">
    <source>
        <dbReference type="Proteomes" id="UP001432027"/>
    </source>
</evidence>
<comment type="caution">
    <text evidence="2">The sequence shown here is derived from an EMBL/GenBank/DDBJ whole genome shotgun (WGS) entry which is preliminary data.</text>
</comment>
<dbReference type="AlphaFoldDB" id="A0AAV5T6C3"/>
<proteinExistence type="predicted"/>
<gene>
    <name evidence="2" type="ORF">PENTCL1PPCAC_13281</name>
</gene>